<dbReference type="SUPFAM" id="SSF52540">
    <property type="entry name" value="P-loop containing nucleoside triphosphate hydrolases"/>
    <property type="match status" value="1"/>
</dbReference>
<dbReference type="InterPro" id="IPR006073">
    <property type="entry name" value="GTP-bd"/>
</dbReference>
<dbReference type="InterPro" id="IPR048258">
    <property type="entry name" value="Cyclins_cyclin-box"/>
</dbReference>
<evidence type="ECO:0000256" key="4">
    <source>
        <dbReference type="ARBA" id="ARBA00023127"/>
    </source>
</evidence>
<dbReference type="GO" id="GO:0005525">
    <property type="term" value="F:GTP binding"/>
    <property type="evidence" value="ECO:0007669"/>
    <property type="project" value="UniProtKB-KW"/>
</dbReference>
<dbReference type="Pfam" id="PF01926">
    <property type="entry name" value="MMR_HSR1"/>
    <property type="match status" value="1"/>
</dbReference>
<dbReference type="InterPro" id="IPR030378">
    <property type="entry name" value="G_CP_dom"/>
</dbReference>
<keyword evidence="1" id="KW-0597">Phosphoprotein</keyword>
<name>A0A8H3LE26_9GLOM</name>
<evidence type="ECO:0000256" key="2">
    <source>
        <dbReference type="ARBA" id="ARBA00022618"/>
    </source>
</evidence>
<evidence type="ECO:0000313" key="12">
    <source>
        <dbReference type="Proteomes" id="UP000615446"/>
    </source>
</evidence>
<comment type="function">
    <text evidence="7">Possible regulatory or functional link with the histocompatibility cluster.</text>
</comment>
<feature type="domain" description="CP-type G" evidence="10">
    <location>
        <begin position="536"/>
        <end position="797"/>
    </location>
</feature>
<dbReference type="GO" id="GO:0051301">
    <property type="term" value="P:cell division"/>
    <property type="evidence" value="ECO:0007669"/>
    <property type="project" value="UniProtKB-KW"/>
</dbReference>
<dbReference type="PANTHER" id="PTHR45709">
    <property type="entry name" value="LARGE SUBUNIT GTPASE 1 HOMOLOG-RELATED"/>
    <property type="match status" value="1"/>
</dbReference>
<dbReference type="Pfam" id="PF02984">
    <property type="entry name" value="Cyclin_C"/>
    <property type="match status" value="1"/>
</dbReference>
<dbReference type="OrthoDB" id="5590282at2759"/>
<dbReference type="FunFam" id="1.10.472.10:FF:000001">
    <property type="entry name" value="G2/mitotic-specific cyclin"/>
    <property type="match status" value="1"/>
</dbReference>
<accession>A0A8H3LE26</accession>
<dbReference type="InterPro" id="IPR004367">
    <property type="entry name" value="Cyclin_C-dom"/>
</dbReference>
<evidence type="ECO:0000256" key="8">
    <source>
        <dbReference type="ARBA" id="ARBA00039902"/>
    </source>
</evidence>
<dbReference type="SUPFAM" id="SSF47954">
    <property type="entry name" value="Cyclin-like"/>
    <property type="match status" value="2"/>
</dbReference>
<dbReference type="InterPro" id="IPR043358">
    <property type="entry name" value="GNL1-like"/>
</dbReference>
<evidence type="ECO:0000256" key="7">
    <source>
        <dbReference type="ARBA" id="ARBA00037770"/>
    </source>
</evidence>
<gene>
    <name evidence="11" type="ORF">RCL2_001124100</name>
</gene>
<evidence type="ECO:0000313" key="11">
    <source>
        <dbReference type="EMBL" id="GES84107.1"/>
    </source>
</evidence>
<evidence type="ECO:0000256" key="5">
    <source>
        <dbReference type="ARBA" id="ARBA00023134"/>
    </source>
</evidence>
<keyword evidence="5" id="KW-0342">GTP-binding</keyword>
<dbReference type="Proteomes" id="UP000615446">
    <property type="component" value="Unassembled WGS sequence"/>
</dbReference>
<dbReference type="InterPro" id="IPR013763">
    <property type="entry name" value="Cyclin-like_dom"/>
</dbReference>
<keyword evidence="3" id="KW-0547">Nucleotide-binding</keyword>
<dbReference type="EMBL" id="BLAL01000077">
    <property type="protein sequence ID" value="GES84107.1"/>
    <property type="molecule type" value="Genomic_DNA"/>
</dbReference>
<dbReference type="CDD" id="cd20512">
    <property type="entry name" value="CYCLIN_CLBs_yeast_rpt2"/>
    <property type="match status" value="1"/>
</dbReference>
<dbReference type="CDD" id="cd01857">
    <property type="entry name" value="HSR1_MMR1"/>
    <property type="match status" value="1"/>
</dbReference>
<comment type="similarity">
    <text evidence="9">Belongs to the cyclin family.</text>
</comment>
<evidence type="ECO:0000256" key="6">
    <source>
        <dbReference type="ARBA" id="ARBA00023306"/>
    </source>
</evidence>
<keyword evidence="2" id="KW-0132">Cell division</keyword>
<reference evidence="11" key="1">
    <citation type="submission" date="2019-10" db="EMBL/GenBank/DDBJ databases">
        <title>Conservation and host-specific expression of non-tandemly repeated heterogenous ribosome RNA gene in arbuscular mycorrhizal fungi.</title>
        <authorList>
            <person name="Maeda T."/>
            <person name="Kobayashi Y."/>
            <person name="Nakagawa T."/>
            <person name="Ezawa T."/>
            <person name="Yamaguchi K."/>
            <person name="Bino T."/>
            <person name="Nishimoto Y."/>
            <person name="Shigenobu S."/>
            <person name="Kawaguchi M."/>
        </authorList>
    </citation>
    <scope>NUCLEOTIDE SEQUENCE</scope>
    <source>
        <strain evidence="11">HR1</strain>
    </source>
</reference>
<dbReference type="InterPro" id="IPR006671">
    <property type="entry name" value="Cyclin_N"/>
</dbReference>
<keyword evidence="6" id="KW-0131">Cell cycle</keyword>
<dbReference type="PANTHER" id="PTHR45709:SF3">
    <property type="entry name" value="GUANINE NUCLEOTIDE-BINDING PROTEIN-LIKE 1"/>
    <property type="match status" value="1"/>
</dbReference>
<dbReference type="PROSITE" id="PS51721">
    <property type="entry name" value="G_CP"/>
    <property type="match status" value="1"/>
</dbReference>
<organism evidence="11 12">
    <name type="scientific">Rhizophagus clarus</name>
    <dbReference type="NCBI Taxonomy" id="94130"/>
    <lineage>
        <taxon>Eukaryota</taxon>
        <taxon>Fungi</taxon>
        <taxon>Fungi incertae sedis</taxon>
        <taxon>Mucoromycota</taxon>
        <taxon>Glomeromycotina</taxon>
        <taxon>Glomeromycetes</taxon>
        <taxon>Glomerales</taxon>
        <taxon>Glomeraceae</taxon>
        <taxon>Rhizophagus</taxon>
    </lineage>
</organism>
<dbReference type="PROSITE" id="PS00292">
    <property type="entry name" value="CYCLINS"/>
    <property type="match status" value="1"/>
</dbReference>
<dbReference type="Gene3D" id="1.10.472.10">
    <property type="entry name" value="Cyclin-like"/>
    <property type="match status" value="2"/>
</dbReference>
<dbReference type="Pfam" id="PF00134">
    <property type="entry name" value="Cyclin_N"/>
    <property type="match status" value="1"/>
</dbReference>
<evidence type="ECO:0000256" key="9">
    <source>
        <dbReference type="RuleBase" id="RU000383"/>
    </source>
</evidence>
<evidence type="ECO:0000256" key="3">
    <source>
        <dbReference type="ARBA" id="ARBA00022741"/>
    </source>
</evidence>
<comment type="caution">
    <text evidence="11">The sequence shown here is derived from an EMBL/GenBank/DDBJ whole genome shotgun (WGS) entry which is preliminary data.</text>
</comment>
<evidence type="ECO:0000259" key="10">
    <source>
        <dbReference type="PROSITE" id="PS51721"/>
    </source>
</evidence>
<evidence type="ECO:0000256" key="1">
    <source>
        <dbReference type="ARBA" id="ARBA00022553"/>
    </source>
</evidence>
<dbReference type="GO" id="GO:0003924">
    <property type="term" value="F:GTPase activity"/>
    <property type="evidence" value="ECO:0007669"/>
    <property type="project" value="InterPro"/>
</dbReference>
<protein>
    <recommendedName>
        <fullName evidence="8">Guanine nucleotide-binding protein-like 1</fullName>
    </recommendedName>
</protein>
<sequence>MLPNANKKKQVQPRKIAPMRAPMAAHRDENVAATKQFAIREGTNATAIPQKKFGVVTRKRAVLMDRTNVSLKQSSANEQTHDITKPIIKENVVNLGYPDIRSKEKHELSFDTTLVTTAESEIYEFDRKRSKKQKTQDWEDLDADDFYDPMMISEYAVDIFKYLKELENEIMPKPDYMSSQSELSWRMRGILVDWLIEVHHKFRLLPETLFLAVNIIDRFLSVRVVSLVKLQLVGITGLFIAAKYEELLAPSIKNFIYMADNGYTEEEILKAERYVLTTIDFKLCYPNPMNFLRRSSKADHFDIQARTVAKYLMEISLVDYKFLPLPPSKIAAAALYLSRKMLNRTEWHANLIHYSQYTEEELQPCEQLMLQYLMKPTKHEQLYKKYAAKRFMKASIFVKDWITKNKRIQTKKMNRINMLRKNMLTRENILKVKELLGSNKRLHSVFEKLSPREIRAQRKASMKAFTRLPSTALEVSLSDIYTTVIDFPKRPSWHYGMTKEELESNEEHYFQQWLDDVYNKYPREELSFFEHNLDVWRQLWRVLEISDIILIVVDIRHPLLHFPPSLYNYVVKDMKRKVVLVFNKVDLVAEHTVYAWTKYFEEQFPEISVVGFSCYPRDNRFVDDTSTVFLQKRTNRPKKRRYQALGIRDLLLACKNTNLVKQGVEVNWIELIERYNRNLAAYDNLDDITEEEVEEIDESQEESSSDFESLNTEENIKQIENQLEVTNFHNIETSPHKALITIGLVGHPNVGKSSLINSILGKAVVSTSRTPGHTKHFQTIHLSKNIRLCDSPGLVFPSLLLKQLQILSGIYPISQVQEPYSSIQYIVERIPLELILKLKTLENNNLSVWNICEAFAIKQKYYTKASRPDIYRAANTILRLINDGRILLSFKPPEFFTSLKYLIAQKNEIDLQLKIKSEKNEVKFKKIDKKEIFEELNDQSKQQLSNYFELLADYSDNKN</sequence>
<dbReference type="AlphaFoldDB" id="A0A8H3LE26"/>
<dbReference type="InterPro" id="IPR027417">
    <property type="entry name" value="P-loop_NTPase"/>
</dbReference>
<dbReference type="SMART" id="SM00385">
    <property type="entry name" value="CYCLIN"/>
    <property type="match status" value="2"/>
</dbReference>
<dbReference type="InterPro" id="IPR036915">
    <property type="entry name" value="Cyclin-like_sf"/>
</dbReference>
<keyword evidence="4 9" id="KW-0195">Cyclin</keyword>
<dbReference type="SMART" id="SM01332">
    <property type="entry name" value="Cyclin_C"/>
    <property type="match status" value="1"/>
</dbReference>
<dbReference type="Gene3D" id="3.40.50.300">
    <property type="entry name" value="P-loop containing nucleotide triphosphate hydrolases"/>
    <property type="match status" value="1"/>
</dbReference>
<proteinExistence type="inferred from homology"/>
<dbReference type="CDD" id="cd20568">
    <property type="entry name" value="CYCLIN_CLBs_yeast_rpt1"/>
    <property type="match status" value="1"/>
</dbReference>